<evidence type="ECO:0000313" key="1">
    <source>
        <dbReference type="EMBL" id="PAT37944.1"/>
    </source>
</evidence>
<dbReference type="EMBL" id="NSJD01000033">
    <property type="protein sequence ID" value="PAT37944.1"/>
    <property type="molecule type" value="Genomic_DNA"/>
</dbReference>
<reference evidence="1 2" key="1">
    <citation type="submission" date="2017-08" db="EMBL/GenBank/DDBJ databases">
        <title>WGS of Clinical strains of the CDC Group NO-1 linked to zoonotic infections in humans.</title>
        <authorList>
            <person name="Bernier A.-M."/>
            <person name="Bernard K."/>
        </authorList>
    </citation>
    <scope>NUCLEOTIDE SEQUENCE [LARGE SCALE GENOMIC DNA]</scope>
    <source>
        <strain evidence="1 2">NML79-0751</strain>
    </source>
</reference>
<dbReference type="InterPro" id="IPR025528">
    <property type="entry name" value="BrnA_antitoxin"/>
</dbReference>
<protein>
    <recommendedName>
        <fullName evidence="3">BrnA antitoxin family protein</fullName>
    </recommendedName>
</protein>
<organism evidence="1 2">
    <name type="scientific">Vandammella animalimorsus</name>
    <dbReference type="NCBI Taxonomy" id="2029117"/>
    <lineage>
        <taxon>Bacteria</taxon>
        <taxon>Pseudomonadati</taxon>
        <taxon>Pseudomonadota</taxon>
        <taxon>Betaproteobacteria</taxon>
        <taxon>Burkholderiales</taxon>
        <taxon>Comamonadaceae</taxon>
        <taxon>Vandammella</taxon>
    </lineage>
</organism>
<proteinExistence type="predicted"/>
<accession>A0A2A2AJN4</accession>
<evidence type="ECO:0008006" key="3">
    <source>
        <dbReference type="Google" id="ProtNLM"/>
    </source>
</evidence>
<dbReference type="RefSeq" id="WP_095557838.1">
    <property type="nucleotide sequence ID" value="NZ_NSJD01000033.1"/>
</dbReference>
<dbReference type="AlphaFoldDB" id="A0A2A2AJN4"/>
<comment type="caution">
    <text evidence="1">The sequence shown here is derived from an EMBL/GenBank/DDBJ whole genome shotgun (WGS) entry which is preliminary data.</text>
</comment>
<dbReference type="Pfam" id="PF14384">
    <property type="entry name" value="BrnA_antitoxin"/>
    <property type="match status" value="1"/>
</dbReference>
<gene>
    <name evidence="1" type="ORF">CK623_13255</name>
</gene>
<name>A0A2A2AJN4_9BURK</name>
<sequence length="89" mass="9970">MSKKPNPELVDASNPEWTPAMFKQAVRLDALPASLQAKLRRGRGPNKAPTKERITIRLSPEVVQHFRASGQGWQGRIDAALKEWMAEHA</sequence>
<dbReference type="Proteomes" id="UP000218644">
    <property type="component" value="Unassembled WGS sequence"/>
</dbReference>
<evidence type="ECO:0000313" key="2">
    <source>
        <dbReference type="Proteomes" id="UP000218644"/>
    </source>
</evidence>